<evidence type="ECO:0000313" key="6">
    <source>
        <dbReference type="Proteomes" id="UP000428803"/>
    </source>
</evidence>
<dbReference type="Proteomes" id="UP000428803">
    <property type="component" value="Chromosome"/>
</dbReference>
<dbReference type="Gene3D" id="3.30.930.30">
    <property type="match status" value="1"/>
</dbReference>
<dbReference type="Pfam" id="PF03389">
    <property type="entry name" value="MobA_MobL"/>
    <property type="match status" value="1"/>
</dbReference>
<keyword evidence="6" id="KW-1185">Reference proteome</keyword>
<feature type="region of interest" description="Disordered" evidence="3">
    <location>
        <begin position="741"/>
        <end position="782"/>
    </location>
</feature>
<proteinExistence type="inferred from homology"/>
<keyword evidence="2" id="KW-0184">Conjugation</keyword>
<name>A0A6I6LG44_9SPHN</name>
<dbReference type="InterPro" id="IPR005053">
    <property type="entry name" value="MobA_MobL"/>
</dbReference>
<evidence type="ECO:0000313" key="5">
    <source>
        <dbReference type="EMBL" id="QGY81283.1"/>
    </source>
</evidence>
<organism evidence="5 6">
    <name type="scientific">Sphingorhabdus lacus</name>
    <dbReference type="NCBI Taxonomy" id="392610"/>
    <lineage>
        <taxon>Bacteria</taxon>
        <taxon>Pseudomonadati</taxon>
        <taxon>Pseudomonadota</taxon>
        <taxon>Alphaproteobacteria</taxon>
        <taxon>Sphingomonadales</taxon>
        <taxon>Sphingomonadaceae</taxon>
        <taxon>Sphingorhabdus</taxon>
    </lineage>
</organism>
<evidence type="ECO:0000256" key="2">
    <source>
        <dbReference type="ARBA" id="ARBA00022971"/>
    </source>
</evidence>
<evidence type="ECO:0000256" key="1">
    <source>
        <dbReference type="ARBA" id="ARBA00010873"/>
    </source>
</evidence>
<accession>A0A6I6LG44</accession>
<comment type="similarity">
    <text evidence="1">Belongs to the MobA/MobL family.</text>
</comment>
<protein>
    <recommendedName>
        <fullName evidence="4">MobA/MobL protein domain-containing protein</fullName>
    </recommendedName>
</protein>
<sequence>MGPEVLSYTPNMLPSEPTNQSLELADEIAALLTRLRLVREGLLPWQVDQVTHYRRPAKTGQAREANQSISPQFHVPSTRPLRLTNMQGASSFHFSHRPVSKAKPKLERKHGQAVSGAARNFGQYIERETVLAKADELLVEVRRASLSPFPLSITQEQYDESTDQTDRPASNRDLVAEFQLFESGFANHHAIEPIWGDASRIAKPDADLCLLPSVDLVCDGWQADGILLGAEDVSSLSRKGHHRLRLAAQGDRINEKNVKPAKLKYGGETGRHDAYIDRSNAVAVQPDGGRALITNIDENAVERAKFWALVEQHEAVKSDDQMTVRLADAPAFWSTVLSQPDCPPDLHAGISKAPHSSAHRFTISSGSEVRGFLARQSGWVPLSKGRSHASQAKPLAKFHDGRGGRIQYQIVGELPNDLSAAERFAIVRDFAKEFEKRELPFVAVMHAPNHSNDEKNWHFHLIYYDRPCRRITRGDIQQLAAEGYRSNHLKPGDWDFAVATPKKGRSNGRAVPLRRNKVAEVTDDSWPGFLRTRLATITNKHLKASGVDRSVDAGTFEKMGIPAAPQDHLGKANAALEDRGIATRTGSSNEQRQWNAIIAAANIELEQTLQGIWLQSTEEAKATEHKQPSDESVRLLTQAAHLEHQAFILEQELERVYSRPREVRRKNQRLLNACKADAETLSERQRNDAQRLVESANTYIEGLTAFLGEAVWIPDTIQWIARKLKFQASEQQVQMYASPQAERTDLHVSSSNAAETKIQAREAPQEIRKHQNTHPGPAEPELSLKQDAEPTAVAAAHAVDDATKRASMQAALAAARGMGL</sequence>
<evidence type="ECO:0000259" key="4">
    <source>
        <dbReference type="Pfam" id="PF03389"/>
    </source>
</evidence>
<dbReference type="KEGG" id="slaa:EUU25_12055"/>
<feature type="compositionally biased region" description="Basic and acidic residues" evidence="3">
    <location>
        <begin position="758"/>
        <end position="769"/>
    </location>
</feature>
<reference evidence="6" key="1">
    <citation type="submission" date="2019-01" db="EMBL/GenBank/DDBJ databases">
        <title>Sphingorhabdus lacus sp.nov., isolated from an oligotrophic freshwater lake.</title>
        <authorList>
            <person name="Park M."/>
        </authorList>
    </citation>
    <scope>NUCLEOTIDE SEQUENCE [LARGE SCALE GENOMIC DNA]</scope>
    <source>
        <strain evidence="6">IMCC1753</strain>
    </source>
</reference>
<dbReference type="EMBL" id="CP035733">
    <property type="protein sequence ID" value="QGY81283.1"/>
    <property type="molecule type" value="Genomic_DNA"/>
</dbReference>
<gene>
    <name evidence="5" type="ORF">EUU25_12055</name>
</gene>
<dbReference type="AlphaFoldDB" id="A0A6I6LG44"/>
<feature type="domain" description="MobA/MobL protein" evidence="4">
    <location>
        <begin position="412"/>
        <end position="579"/>
    </location>
</feature>
<evidence type="ECO:0000256" key="3">
    <source>
        <dbReference type="SAM" id="MobiDB-lite"/>
    </source>
</evidence>